<evidence type="ECO:0000313" key="2">
    <source>
        <dbReference type="Proteomes" id="UP000309033"/>
    </source>
</evidence>
<keyword evidence="2" id="KW-1185">Reference proteome</keyword>
<accession>A0A5R8YUG5</accession>
<dbReference type="EMBL" id="VANP01000008">
    <property type="protein sequence ID" value="TLP57130.1"/>
    <property type="molecule type" value="Genomic_DNA"/>
</dbReference>
<proteinExistence type="predicted"/>
<organism evidence="1 2">
    <name type="scientific">Microbispora triticiradicis</name>
    <dbReference type="NCBI Taxonomy" id="2200763"/>
    <lineage>
        <taxon>Bacteria</taxon>
        <taxon>Bacillati</taxon>
        <taxon>Actinomycetota</taxon>
        <taxon>Actinomycetes</taxon>
        <taxon>Streptosporangiales</taxon>
        <taxon>Streptosporangiaceae</taxon>
        <taxon>Microbispora</taxon>
    </lineage>
</organism>
<dbReference type="AlphaFoldDB" id="A0A5R8YUG5"/>
<dbReference type="Proteomes" id="UP000309033">
    <property type="component" value="Unassembled WGS sequence"/>
</dbReference>
<gene>
    <name evidence="1" type="ORF">FED44_22295</name>
</gene>
<reference evidence="1" key="1">
    <citation type="submission" date="2019-05" db="EMBL/GenBank/DDBJ databases">
        <title>Isolation, diversity and antifungal activity of Actinobacteria from wheat.</title>
        <authorList>
            <person name="Yu B."/>
        </authorList>
    </citation>
    <scope>NUCLEOTIDE SEQUENCE [LARGE SCALE GENOMIC DNA]</scope>
    <source>
        <strain evidence="1">NEAU-HEGS1-5</strain>
    </source>
</reference>
<evidence type="ECO:0000313" key="1">
    <source>
        <dbReference type="EMBL" id="TLP57130.1"/>
    </source>
</evidence>
<protein>
    <submittedName>
        <fullName evidence="1">Uncharacterized protein</fullName>
    </submittedName>
</protein>
<name>A0A5R8YUG5_9ACTN</name>
<comment type="caution">
    <text evidence="1">The sequence shown here is derived from an EMBL/GenBank/DDBJ whole genome shotgun (WGS) entry which is preliminary data.</text>
</comment>
<sequence length="76" mass="8000">MSTVLPAAETYAVTVPRLTEASDIRPASEGSPPVAEITATLAMTIPASASPPTRYGALDLMAVILLAPRHRWLGRT</sequence>